<gene>
    <name evidence="6" type="ORF">Nepgr_015205</name>
</gene>
<keyword evidence="7" id="KW-1185">Reference proteome</keyword>
<dbReference type="PANTHER" id="PTHR47934:SF4">
    <property type="entry name" value="OS08G0191900 PROTEIN"/>
    <property type="match status" value="1"/>
</dbReference>
<dbReference type="GO" id="GO:0003729">
    <property type="term" value="F:mRNA binding"/>
    <property type="evidence" value="ECO:0007669"/>
    <property type="project" value="TreeGrafter"/>
</dbReference>
<dbReference type="GO" id="GO:0009507">
    <property type="term" value="C:chloroplast"/>
    <property type="evidence" value="ECO:0007669"/>
    <property type="project" value="TreeGrafter"/>
</dbReference>
<evidence type="ECO:0000256" key="1">
    <source>
        <dbReference type="ARBA" id="ARBA00007626"/>
    </source>
</evidence>
<evidence type="ECO:0000313" key="7">
    <source>
        <dbReference type="Proteomes" id="UP001279734"/>
    </source>
</evidence>
<protein>
    <recommendedName>
        <fullName evidence="5">PIK-related kinase FAT domain-containing protein</fullName>
    </recommendedName>
</protein>
<evidence type="ECO:0000256" key="3">
    <source>
        <dbReference type="PROSITE-ProRule" id="PRU00708"/>
    </source>
</evidence>
<comment type="caution">
    <text evidence="6">The sequence shown here is derived from an EMBL/GenBank/DDBJ whole genome shotgun (WGS) entry which is preliminary data.</text>
</comment>
<evidence type="ECO:0000313" key="6">
    <source>
        <dbReference type="EMBL" id="GMH13364.1"/>
    </source>
</evidence>
<dbReference type="AlphaFoldDB" id="A0AAD3XQW6"/>
<dbReference type="GO" id="GO:0006396">
    <property type="term" value="P:RNA processing"/>
    <property type="evidence" value="ECO:0007669"/>
    <property type="project" value="TreeGrafter"/>
</dbReference>
<dbReference type="InterPro" id="IPR002885">
    <property type="entry name" value="PPR_rpt"/>
</dbReference>
<dbReference type="InterPro" id="IPR051114">
    <property type="entry name" value="Mito_RNA_Proc_CCM1"/>
</dbReference>
<feature type="compositionally biased region" description="Low complexity" evidence="4">
    <location>
        <begin position="1"/>
        <end position="18"/>
    </location>
</feature>
<dbReference type="Pfam" id="PF02259">
    <property type="entry name" value="FAT"/>
    <property type="match status" value="1"/>
</dbReference>
<name>A0AAD3XQW6_NEPGR</name>
<feature type="repeat" description="PPR" evidence="3">
    <location>
        <begin position="79"/>
        <end position="113"/>
    </location>
</feature>
<reference evidence="6" key="1">
    <citation type="submission" date="2023-05" db="EMBL/GenBank/DDBJ databases">
        <title>Nepenthes gracilis genome sequencing.</title>
        <authorList>
            <person name="Fukushima K."/>
        </authorList>
    </citation>
    <scope>NUCLEOTIDE SEQUENCE</scope>
    <source>
        <strain evidence="6">SING2019-196</strain>
    </source>
</reference>
<comment type="similarity">
    <text evidence="1">Belongs to the PPR family. P subfamily.</text>
</comment>
<dbReference type="Proteomes" id="UP001279734">
    <property type="component" value="Unassembled WGS sequence"/>
</dbReference>
<feature type="region of interest" description="Disordered" evidence="4">
    <location>
        <begin position="1"/>
        <end position="22"/>
    </location>
</feature>
<evidence type="ECO:0000256" key="4">
    <source>
        <dbReference type="SAM" id="MobiDB-lite"/>
    </source>
</evidence>
<dbReference type="InterPro" id="IPR003151">
    <property type="entry name" value="PIK-rel_kinase_FAT"/>
</dbReference>
<proteinExistence type="inferred from homology"/>
<feature type="domain" description="PIK-related kinase FAT" evidence="5">
    <location>
        <begin position="133"/>
        <end position="218"/>
    </location>
</feature>
<evidence type="ECO:0000259" key="5">
    <source>
        <dbReference type="Pfam" id="PF02259"/>
    </source>
</evidence>
<dbReference type="Gene3D" id="1.25.40.10">
    <property type="entry name" value="Tetratricopeptide repeat domain"/>
    <property type="match status" value="1"/>
</dbReference>
<dbReference type="PANTHER" id="PTHR47934">
    <property type="entry name" value="PENTATRICOPEPTIDE REPEAT-CONTAINING PROTEIN PET309, MITOCHONDRIAL"/>
    <property type="match status" value="1"/>
</dbReference>
<dbReference type="EMBL" id="BSYO01000012">
    <property type="protein sequence ID" value="GMH13364.1"/>
    <property type="molecule type" value="Genomic_DNA"/>
</dbReference>
<sequence>MLQTSSSPPVSGSGTRTGITQPMQSSAVNSFISASSIVSGKFQPTLQFSRMIATANGSGQTMALSVASTENEKSPLKPDQKMFHMMIYMHRKAGNYEKARKFFSLMAERGVQQSTVTYNSLMSYETNYKEVSNIYDQLAEYVSCLDDGGETQIRILGDISASADRSSNDTFFWAVLLVRRGKYDKVREFVERARRCLATKLAALVLESYERSYSNISRHESFPRLTLRIRFF</sequence>
<organism evidence="6 7">
    <name type="scientific">Nepenthes gracilis</name>
    <name type="common">Slender pitcher plant</name>
    <dbReference type="NCBI Taxonomy" id="150966"/>
    <lineage>
        <taxon>Eukaryota</taxon>
        <taxon>Viridiplantae</taxon>
        <taxon>Streptophyta</taxon>
        <taxon>Embryophyta</taxon>
        <taxon>Tracheophyta</taxon>
        <taxon>Spermatophyta</taxon>
        <taxon>Magnoliopsida</taxon>
        <taxon>eudicotyledons</taxon>
        <taxon>Gunneridae</taxon>
        <taxon>Pentapetalae</taxon>
        <taxon>Caryophyllales</taxon>
        <taxon>Nepenthaceae</taxon>
        <taxon>Nepenthes</taxon>
    </lineage>
</organism>
<evidence type="ECO:0000256" key="2">
    <source>
        <dbReference type="ARBA" id="ARBA00022737"/>
    </source>
</evidence>
<dbReference type="NCBIfam" id="TIGR00756">
    <property type="entry name" value="PPR"/>
    <property type="match status" value="1"/>
</dbReference>
<keyword evidence="2" id="KW-0677">Repeat</keyword>
<dbReference type="PROSITE" id="PS51375">
    <property type="entry name" value="PPR"/>
    <property type="match status" value="1"/>
</dbReference>
<accession>A0AAD3XQW6</accession>
<dbReference type="InterPro" id="IPR011990">
    <property type="entry name" value="TPR-like_helical_dom_sf"/>
</dbReference>